<name>A0A545AF03_9ACTN</name>
<keyword evidence="1" id="KW-0560">Oxidoreductase</keyword>
<reference evidence="3 4" key="1">
    <citation type="submission" date="2019-07" db="EMBL/GenBank/DDBJ databases">
        <title>Cryptosporangium phraense sp. nov., isolated from plant litter.</title>
        <authorList>
            <person name="Suriyachadkun C."/>
        </authorList>
    </citation>
    <scope>NUCLEOTIDE SEQUENCE [LARGE SCALE GENOMIC DNA]</scope>
    <source>
        <strain evidence="3 4">A-T 5661</strain>
    </source>
</reference>
<accession>A0A545AF03</accession>
<organism evidence="3 4">
    <name type="scientific">Cryptosporangium phraense</name>
    <dbReference type="NCBI Taxonomy" id="2593070"/>
    <lineage>
        <taxon>Bacteria</taxon>
        <taxon>Bacillati</taxon>
        <taxon>Actinomycetota</taxon>
        <taxon>Actinomycetes</taxon>
        <taxon>Cryptosporangiales</taxon>
        <taxon>Cryptosporangiaceae</taxon>
        <taxon>Cryptosporangium</taxon>
    </lineage>
</organism>
<dbReference type="PRINTS" id="PR00080">
    <property type="entry name" value="SDRFAMILY"/>
</dbReference>
<evidence type="ECO:0000313" key="3">
    <source>
        <dbReference type="EMBL" id="TQS39917.1"/>
    </source>
</evidence>
<dbReference type="EMBL" id="VIRS01000052">
    <property type="protein sequence ID" value="TQS39917.1"/>
    <property type="molecule type" value="Genomic_DNA"/>
</dbReference>
<evidence type="ECO:0000313" key="4">
    <source>
        <dbReference type="Proteomes" id="UP000317982"/>
    </source>
</evidence>
<dbReference type="AlphaFoldDB" id="A0A545AF03"/>
<dbReference type="InParanoid" id="A0A545AF03"/>
<dbReference type="InterPro" id="IPR036291">
    <property type="entry name" value="NAD(P)-bd_dom_sf"/>
</dbReference>
<dbReference type="RefSeq" id="WP_142709676.1">
    <property type="nucleotide sequence ID" value="NZ_VIRS01000052.1"/>
</dbReference>
<comment type="caution">
    <text evidence="3">The sequence shown here is derived from an EMBL/GenBank/DDBJ whole genome shotgun (WGS) entry which is preliminary data.</text>
</comment>
<dbReference type="OrthoDB" id="4577644at2"/>
<dbReference type="SUPFAM" id="SSF51735">
    <property type="entry name" value="NAD(P)-binding Rossmann-fold domains"/>
    <property type="match status" value="1"/>
</dbReference>
<dbReference type="InterPro" id="IPR002347">
    <property type="entry name" value="SDR_fam"/>
</dbReference>
<comment type="similarity">
    <text evidence="2">Belongs to the short-chain dehydrogenases/reductases (SDR) family.</text>
</comment>
<dbReference type="PRINTS" id="PR00081">
    <property type="entry name" value="GDHRDH"/>
</dbReference>
<dbReference type="Proteomes" id="UP000317982">
    <property type="component" value="Unassembled WGS sequence"/>
</dbReference>
<dbReference type="PANTHER" id="PTHR43157">
    <property type="entry name" value="PHOSPHATIDYLINOSITOL-GLYCAN BIOSYNTHESIS CLASS F PROTEIN-RELATED"/>
    <property type="match status" value="1"/>
</dbReference>
<dbReference type="Pfam" id="PF00106">
    <property type="entry name" value="adh_short"/>
    <property type="match status" value="1"/>
</dbReference>
<sequence>MRWTATQIPDLTGRIAVVTGANAGLGHETARLLADHGAEVVLACRDEAKAEAAAARLAAHGALTSTVALDLASLASVRAAAEILRGRYPRIDLLINNAGVGMSPAGPTADGFEIHLGTNHLGHYALTGLLLEPLLAAPGSRIVTVSSLGHKRGHLHWDDLQLERKHSLPEAYFQSKLANLLFTYELNRRLAGTATIAVAAHPGNAHTEFMRHMRPWQRAIASPRLRALNGWLLQPAEVGALAAVRAGTDPDLRGGEYVGPPGRLGFTGHPEVVRSSDRSYDEDDQRRLWTVSERLTGVRYRVPTAA</sequence>
<evidence type="ECO:0000256" key="2">
    <source>
        <dbReference type="RuleBase" id="RU000363"/>
    </source>
</evidence>
<dbReference type="NCBIfam" id="NF004846">
    <property type="entry name" value="PRK06197.1"/>
    <property type="match status" value="1"/>
</dbReference>
<dbReference type="PANTHER" id="PTHR43157:SF31">
    <property type="entry name" value="PHOSPHATIDYLINOSITOL-GLYCAN BIOSYNTHESIS CLASS F PROTEIN"/>
    <property type="match status" value="1"/>
</dbReference>
<evidence type="ECO:0000256" key="1">
    <source>
        <dbReference type="ARBA" id="ARBA00023002"/>
    </source>
</evidence>
<proteinExistence type="inferred from homology"/>
<dbReference type="Gene3D" id="3.40.50.720">
    <property type="entry name" value="NAD(P)-binding Rossmann-like Domain"/>
    <property type="match status" value="1"/>
</dbReference>
<keyword evidence="4" id="KW-1185">Reference proteome</keyword>
<gene>
    <name evidence="3" type="ORF">FL583_37550</name>
</gene>
<protein>
    <submittedName>
        <fullName evidence="3">SDR family NAD(P)-dependent oxidoreductase</fullName>
    </submittedName>
</protein>
<dbReference type="GO" id="GO:0016491">
    <property type="term" value="F:oxidoreductase activity"/>
    <property type="evidence" value="ECO:0007669"/>
    <property type="project" value="UniProtKB-KW"/>
</dbReference>